<keyword evidence="4" id="KW-0046">Antibiotic resistance</keyword>
<accession>A0ABP6WFY5</accession>
<dbReference type="PANTHER" id="PTHR30627:SF24">
    <property type="entry name" value="PENICILLIN-BINDING PROTEIN 4B"/>
    <property type="match status" value="1"/>
</dbReference>
<keyword evidence="3" id="KW-0378">Hydrolase</keyword>
<evidence type="ECO:0000259" key="7">
    <source>
        <dbReference type="Pfam" id="PF03717"/>
    </source>
</evidence>
<dbReference type="Pfam" id="PF03717">
    <property type="entry name" value="PBP_dimer"/>
    <property type="match status" value="1"/>
</dbReference>
<dbReference type="PANTHER" id="PTHR30627">
    <property type="entry name" value="PEPTIDOGLYCAN D,D-TRANSPEPTIDASE"/>
    <property type="match status" value="1"/>
</dbReference>
<feature type="domain" description="Penicillin-binding protein dimerisation" evidence="7">
    <location>
        <begin position="160"/>
        <end position="318"/>
    </location>
</feature>
<evidence type="ECO:0000313" key="8">
    <source>
        <dbReference type="EMBL" id="GAA3550192.1"/>
    </source>
</evidence>
<dbReference type="RefSeq" id="WP_218234724.1">
    <property type="nucleotide sequence ID" value="NZ_BAABBB010000026.1"/>
</dbReference>
<comment type="caution">
    <text evidence="8">The sequence shown here is derived from an EMBL/GenBank/DDBJ whole genome shotgun (WGS) entry which is preliminary data.</text>
</comment>
<dbReference type="PROSITE" id="PS00337">
    <property type="entry name" value="BETA_LACTAMASE_D"/>
    <property type="match status" value="1"/>
</dbReference>
<organism evidence="8 9">
    <name type="scientific">Nocardioides daeguensis</name>
    <dbReference type="NCBI Taxonomy" id="908359"/>
    <lineage>
        <taxon>Bacteria</taxon>
        <taxon>Bacillati</taxon>
        <taxon>Actinomycetota</taxon>
        <taxon>Actinomycetes</taxon>
        <taxon>Propionibacteriales</taxon>
        <taxon>Nocardioidaceae</taxon>
        <taxon>Nocardioides</taxon>
    </lineage>
</organism>
<comment type="similarity">
    <text evidence="1">Belongs to the transpeptidase family.</text>
</comment>
<evidence type="ECO:0000259" key="6">
    <source>
        <dbReference type="Pfam" id="PF00905"/>
    </source>
</evidence>
<feature type="chain" id="PRO_5047127100" description="beta-lactamase" evidence="5">
    <location>
        <begin position="23"/>
        <end position="644"/>
    </location>
</feature>
<dbReference type="InterPro" id="IPR050515">
    <property type="entry name" value="Beta-lactam/transpept"/>
</dbReference>
<dbReference type="InterPro" id="IPR005311">
    <property type="entry name" value="PBP_dimer"/>
</dbReference>
<proteinExistence type="inferred from homology"/>
<protein>
    <recommendedName>
        <fullName evidence="2">beta-lactamase</fullName>
        <ecNumber evidence="2">3.5.2.6</ecNumber>
    </recommendedName>
</protein>
<evidence type="ECO:0000256" key="2">
    <source>
        <dbReference type="ARBA" id="ARBA00012865"/>
    </source>
</evidence>
<dbReference type="EC" id="3.5.2.6" evidence="2"/>
<keyword evidence="9" id="KW-1185">Reference proteome</keyword>
<evidence type="ECO:0000256" key="3">
    <source>
        <dbReference type="ARBA" id="ARBA00022801"/>
    </source>
</evidence>
<evidence type="ECO:0000256" key="1">
    <source>
        <dbReference type="ARBA" id="ARBA00007171"/>
    </source>
</evidence>
<sequence>MRRTSAALITLLVLGGALSACSGSDATDEADAAARKLEKALVAAATTKDGPNPFAGLAFSSETPDEVLEDYRSIVAGMDGLAPAVTIGEASESKDLYTAQVTWSWPVVEGEKPWIYETTAEFHPASTLDEGATQVVFRPDLVAPDLADGEVLDAVTEATDRGDITGAGGAVLVTERAVVRVGIDRSKVDAARAADSARALAQLVGIDVKPYVKAVTGAGPRAFVEAITYRVGEEPAGFDAALAAIEGGHTVDAELALAPSRDFAAPILGRVGPVTAEMVEKDPEKYRSGDIAGVSGLQARYDDQLRGSVGRVVYAVPTADKAADDARRELYRHDAAPGRPLAITLDERLQGLAERVLANTAPGAALVALRPSDGAILAAANDAATGGQNYATFGQFAPGSTFKIVTSLALLRAGLTPESPVECTPTVSVNGKEFKNYSDYPSSALGRIPLREAVAQSCNTALIGQREALGKGDLASAAATLGLGIDHDLGFPAYFGEVPDPASETEAAASLIGQGKVLASPMAMATVIGSVQAGKTVVPRLVEQVDVSVPSEATPLAAGEAEALRAILRQVVTEGSGRGLADVPGPPVIAKTGTAEYADGGAVRTHAWMVAAQGDLAVAVFVQTGESGSQTAGPLLEAFLRGAR</sequence>
<evidence type="ECO:0000256" key="4">
    <source>
        <dbReference type="ARBA" id="ARBA00023251"/>
    </source>
</evidence>
<feature type="domain" description="Penicillin-binding protein transpeptidase" evidence="6">
    <location>
        <begin position="365"/>
        <end position="639"/>
    </location>
</feature>
<evidence type="ECO:0000313" key="9">
    <source>
        <dbReference type="Proteomes" id="UP001500301"/>
    </source>
</evidence>
<feature type="signal peptide" evidence="5">
    <location>
        <begin position="1"/>
        <end position="22"/>
    </location>
</feature>
<gene>
    <name evidence="8" type="ORF">GCM10022263_41490</name>
</gene>
<dbReference type="Proteomes" id="UP001500301">
    <property type="component" value="Unassembled WGS sequence"/>
</dbReference>
<name>A0ABP6WFY5_9ACTN</name>
<dbReference type="InterPro" id="IPR002137">
    <property type="entry name" value="Beta-lactam_class-D_AS"/>
</dbReference>
<reference evidence="9" key="1">
    <citation type="journal article" date="2019" name="Int. J. Syst. Evol. Microbiol.">
        <title>The Global Catalogue of Microorganisms (GCM) 10K type strain sequencing project: providing services to taxonomists for standard genome sequencing and annotation.</title>
        <authorList>
            <consortium name="The Broad Institute Genomics Platform"/>
            <consortium name="The Broad Institute Genome Sequencing Center for Infectious Disease"/>
            <person name="Wu L."/>
            <person name="Ma J."/>
        </authorList>
    </citation>
    <scope>NUCLEOTIDE SEQUENCE [LARGE SCALE GENOMIC DNA]</scope>
    <source>
        <strain evidence="9">JCM 17460</strain>
    </source>
</reference>
<keyword evidence="5" id="KW-0732">Signal</keyword>
<evidence type="ECO:0000256" key="5">
    <source>
        <dbReference type="SAM" id="SignalP"/>
    </source>
</evidence>
<dbReference type="Pfam" id="PF00905">
    <property type="entry name" value="Transpeptidase"/>
    <property type="match status" value="1"/>
</dbReference>
<dbReference type="InterPro" id="IPR001460">
    <property type="entry name" value="PCN-bd_Tpept"/>
</dbReference>
<dbReference type="EMBL" id="BAABBB010000026">
    <property type="protein sequence ID" value="GAA3550192.1"/>
    <property type="molecule type" value="Genomic_DNA"/>
</dbReference>
<dbReference type="PROSITE" id="PS51257">
    <property type="entry name" value="PROKAR_LIPOPROTEIN"/>
    <property type="match status" value="1"/>
</dbReference>